<reference evidence="2" key="1">
    <citation type="submission" date="2019-02" db="EMBL/GenBank/DDBJ databases">
        <authorList>
            <person name="Gruber-Vodicka R. H."/>
            <person name="Seah K. B. B."/>
        </authorList>
    </citation>
    <scope>NUCLEOTIDE SEQUENCE</scope>
    <source>
        <strain evidence="2">BECK_DK47</strain>
    </source>
</reference>
<evidence type="ECO:0000256" key="1">
    <source>
        <dbReference type="SAM" id="MobiDB-lite"/>
    </source>
</evidence>
<dbReference type="EMBL" id="CAADEX010000231">
    <property type="protein sequence ID" value="VFJ69031.1"/>
    <property type="molecule type" value="Genomic_DNA"/>
</dbReference>
<evidence type="ECO:0000313" key="2">
    <source>
        <dbReference type="EMBL" id="VFJ69031.1"/>
    </source>
</evidence>
<feature type="compositionally biased region" description="Basic and acidic residues" evidence="1">
    <location>
        <begin position="160"/>
        <end position="176"/>
    </location>
</feature>
<gene>
    <name evidence="2" type="ORF">BECKDK2373B_GA0170837_12313</name>
</gene>
<name>A0A450TMS8_9GAMM</name>
<organism evidence="2">
    <name type="scientific">Candidatus Kentrum sp. DK</name>
    <dbReference type="NCBI Taxonomy" id="2126562"/>
    <lineage>
        <taxon>Bacteria</taxon>
        <taxon>Pseudomonadati</taxon>
        <taxon>Pseudomonadota</taxon>
        <taxon>Gammaproteobacteria</taxon>
        <taxon>Candidatus Kentrum</taxon>
    </lineage>
</organism>
<sequence>MNGYDHKSCSALEKPFYRPVEAAIRWCGLIEHETQILAALGDNQIPQTWQFPQWPCLQANTEKILDAIMHGDIPHGRDGNTVAADDHVARARLTVRHTDLREWMTKHYPDQKPAFLFDETERKAHAAINADSFRALQADRDAMGADLEKKKEQLTKITKERDSLRGERDSLRDIVENRQPATGEPSERSERTYLNIIGGLVEQMLSNSPQGQKQSIFENQGKIISVMLGHYGHIKGMGDSNLEKIMAAANKTLKDSRLTGE</sequence>
<dbReference type="AlphaFoldDB" id="A0A450TMS8"/>
<protein>
    <submittedName>
        <fullName evidence="2">Uncharacterized protein</fullName>
    </submittedName>
</protein>
<accession>A0A450TMS8</accession>
<proteinExistence type="predicted"/>
<feature type="region of interest" description="Disordered" evidence="1">
    <location>
        <begin position="160"/>
        <end position="189"/>
    </location>
</feature>